<dbReference type="Proteomes" id="UP000663855">
    <property type="component" value="Unassembled WGS sequence"/>
</dbReference>
<dbReference type="EMBL" id="CAJNOV010010449">
    <property type="protein sequence ID" value="CAF1407254.1"/>
    <property type="molecule type" value="Genomic_DNA"/>
</dbReference>
<evidence type="ECO:0000313" key="3">
    <source>
        <dbReference type="EMBL" id="CAF2084839.1"/>
    </source>
</evidence>
<organism evidence="3 7">
    <name type="scientific">Rotaria magnacalcarata</name>
    <dbReference type="NCBI Taxonomy" id="392030"/>
    <lineage>
        <taxon>Eukaryota</taxon>
        <taxon>Metazoa</taxon>
        <taxon>Spiralia</taxon>
        <taxon>Gnathifera</taxon>
        <taxon>Rotifera</taxon>
        <taxon>Eurotatoria</taxon>
        <taxon>Bdelloidea</taxon>
        <taxon>Philodinida</taxon>
        <taxon>Philodinidae</taxon>
        <taxon>Rotaria</taxon>
    </lineage>
</organism>
<evidence type="ECO:0000313" key="2">
    <source>
        <dbReference type="EMBL" id="CAF1407254.1"/>
    </source>
</evidence>
<dbReference type="EMBL" id="CAJNRE010009757">
    <property type="protein sequence ID" value="CAF2084839.1"/>
    <property type="molecule type" value="Genomic_DNA"/>
</dbReference>
<dbReference type="OrthoDB" id="413653at2759"/>
<dbReference type="EMBL" id="CAJNOW010000031">
    <property type="protein sequence ID" value="CAF1213639.1"/>
    <property type="molecule type" value="Genomic_DNA"/>
</dbReference>
<dbReference type="Proteomes" id="UP000663834">
    <property type="component" value="Unassembled WGS sequence"/>
</dbReference>
<dbReference type="EMBL" id="CAJOBH010057168">
    <property type="protein sequence ID" value="CAF4407602.1"/>
    <property type="molecule type" value="Genomic_DNA"/>
</dbReference>
<dbReference type="AlphaFoldDB" id="A0A816SKR9"/>
<dbReference type="PANTHER" id="PTHR38567:SF1">
    <property type="entry name" value="DUF4291 DOMAIN-CONTAINING PROTEIN"/>
    <property type="match status" value="1"/>
</dbReference>
<dbReference type="Proteomes" id="UP000676336">
    <property type="component" value="Unassembled WGS sequence"/>
</dbReference>
<evidence type="ECO:0000313" key="1">
    <source>
        <dbReference type="EMBL" id="CAF1213639.1"/>
    </source>
</evidence>
<dbReference type="InterPro" id="IPR025633">
    <property type="entry name" value="DUF4291"/>
</dbReference>
<dbReference type="Pfam" id="PF14124">
    <property type="entry name" value="DUF4291"/>
    <property type="match status" value="1"/>
</dbReference>
<dbReference type="EMBL" id="CAJOBJ010005420">
    <property type="protein sequence ID" value="CAF4030812.1"/>
    <property type="molecule type" value="Genomic_DNA"/>
</dbReference>
<proteinExistence type="predicted"/>
<dbReference type="Proteomes" id="UP000681967">
    <property type="component" value="Unassembled WGS sequence"/>
</dbReference>
<comment type="caution">
    <text evidence="3">The sequence shown here is derived from an EMBL/GenBank/DDBJ whole genome shotgun (WGS) entry which is preliminary data.</text>
</comment>
<reference evidence="3" key="1">
    <citation type="submission" date="2021-02" db="EMBL/GenBank/DDBJ databases">
        <authorList>
            <person name="Nowell W R."/>
        </authorList>
    </citation>
    <scope>NUCLEOTIDE SEQUENCE</scope>
</reference>
<dbReference type="EMBL" id="CAJOBI010005268">
    <property type="protein sequence ID" value="CAF4027123.1"/>
    <property type="molecule type" value="Genomic_DNA"/>
</dbReference>
<dbReference type="PANTHER" id="PTHR38567">
    <property type="entry name" value="DUF4291 DOMAIN-CONTAINING PROTEIN"/>
    <property type="match status" value="1"/>
</dbReference>
<dbReference type="Proteomes" id="UP000681720">
    <property type="component" value="Unassembled WGS sequence"/>
</dbReference>
<evidence type="ECO:0000313" key="6">
    <source>
        <dbReference type="EMBL" id="CAF4407602.1"/>
    </source>
</evidence>
<accession>A0A816SKR9</accession>
<evidence type="ECO:0000313" key="7">
    <source>
        <dbReference type="Proteomes" id="UP000663824"/>
    </source>
</evidence>
<evidence type="ECO:0000313" key="4">
    <source>
        <dbReference type="EMBL" id="CAF4027123.1"/>
    </source>
</evidence>
<evidence type="ECO:0000313" key="5">
    <source>
        <dbReference type="EMBL" id="CAF4030812.1"/>
    </source>
</evidence>
<sequence length="234" mass="27539">MDWLSKYENTTELYTDAKRRWPVSKGDVQGRWILGSFDDESIIVYQAFNSDIAKFACENNCFIDSPGYNQQRMTWIKTNFLWMMYRSQWASSSKQKHILAIWLRRSAFDSYLAQAVHSQHQGLPEEDEQSSKHNAHEGLIRLQWDPDHHPHGGSVSGRRAIQLGLKKIQSFLDGRDIIRIVDITPFVQTQYNNAVLPQDQLDQLRVPIEHIYVPQDEQIRHHIRLDTYEEQEKE</sequence>
<dbReference type="Proteomes" id="UP000663824">
    <property type="component" value="Unassembled WGS sequence"/>
</dbReference>
<name>A0A816SKR9_9BILA</name>
<gene>
    <name evidence="6" type="ORF">BYL167_LOCUS31839</name>
    <name evidence="2" type="ORF">CJN711_LOCUS22314</name>
    <name evidence="5" type="ORF">GIL414_LOCUS13389</name>
    <name evidence="1" type="ORF">KQP761_LOCUS458</name>
    <name evidence="3" type="ORF">MBJ925_LOCUS19318</name>
    <name evidence="4" type="ORF">SMN809_LOCUS13369</name>
</gene>
<protein>
    <submittedName>
        <fullName evidence="3">Uncharacterized protein</fullName>
    </submittedName>
</protein>